<evidence type="ECO:0000313" key="3">
    <source>
        <dbReference type="Proteomes" id="UP001464891"/>
    </source>
</evidence>
<dbReference type="EMBL" id="JAMPKM010000003">
    <property type="protein sequence ID" value="MEP0816840.1"/>
    <property type="molecule type" value="Genomic_DNA"/>
</dbReference>
<dbReference type="RefSeq" id="WP_190438978.1">
    <property type="nucleotide sequence ID" value="NZ_JAMPKM010000003.1"/>
</dbReference>
<dbReference type="Proteomes" id="UP001464891">
    <property type="component" value="Unassembled WGS sequence"/>
</dbReference>
<keyword evidence="3" id="KW-1185">Reference proteome</keyword>
<dbReference type="SUPFAM" id="SSF54523">
    <property type="entry name" value="Pili subunits"/>
    <property type="match status" value="1"/>
</dbReference>
<organism evidence="2 3">
    <name type="scientific">Trichocoleus desertorum GB2-A4</name>
    <dbReference type="NCBI Taxonomy" id="2933944"/>
    <lineage>
        <taxon>Bacteria</taxon>
        <taxon>Bacillati</taxon>
        <taxon>Cyanobacteriota</taxon>
        <taxon>Cyanophyceae</taxon>
        <taxon>Leptolyngbyales</taxon>
        <taxon>Trichocoleusaceae</taxon>
        <taxon>Trichocoleus</taxon>
    </lineage>
</organism>
<dbReference type="InterPro" id="IPR045584">
    <property type="entry name" value="Pilin-like"/>
</dbReference>
<proteinExistence type="predicted"/>
<name>A0ABV0J521_9CYAN</name>
<protein>
    <submittedName>
        <fullName evidence="2">Hormogonium polysaccharide secretion pseudopilin HpsC</fullName>
    </submittedName>
</protein>
<keyword evidence="1" id="KW-0812">Transmembrane</keyword>
<evidence type="ECO:0000256" key="1">
    <source>
        <dbReference type="SAM" id="Phobius"/>
    </source>
</evidence>
<comment type="caution">
    <text evidence="2">The sequence shown here is derived from an EMBL/GenBank/DDBJ whole genome shotgun (WGS) entry which is preliminary data.</text>
</comment>
<dbReference type="InterPro" id="IPR012902">
    <property type="entry name" value="N_methyl_site"/>
</dbReference>
<keyword evidence="1" id="KW-0472">Membrane</keyword>
<keyword evidence="1" id="KW-1133">Transmembrane helix</keyword>
<accession>A0ABV0J521</accession>
<dbReference type="NCBIfam" id="TIGR02532">
    <property type="entry name" value="IV_pilin_GFxxxE"/>
    <property type="match status" value="1"/>
</dbReference>
<dbReference type="Pfam" id="PF07963">
    <property type="entry name" value="N_methyl"/>
    <property type="match status" value="1"/>
</dbReference>
<reference evidence="2 3" key="1">
    <citation type="submission" date="2022-04" db="EMBL/GenBank/DDBJ databases">
        <title>Positive selection, recombination, and allopatry shape intraspecific diversity of widespread and dominant cyanobacteria.</title>
        <authorList>
            <person name="Wei J."/>
            <person name="Shu W."/>
            <person name="Hu C."/>
        </authorList>
    </citation>
    <scope>NUCLEOTIDE SEQUENCE [LARGE SCALE GENOMIC DNA]</scope>
    <source>
        <strain evidence="2 3">GB2-A4</strain>
    </source>
</reference>
<sequence>MFNIFKFLASSQQQSLKPKSKTTGFTLIELLVAVIISGIVISSLLAFLVNIMTSERKERAKSNSEQEVQAALEYMVQDLQEAVYVYDAYGLNGDPNVTTQTPIRNQIPPVKPVTGCNSAATCEPVLVFWKRTFFNRTDEVNEVGTGRVRVGSVTGDNDAYVYSLVAYYLVKNPADSIWSNASRIARFEIRDGIPTNGNTGFAINPDSGFVPFDLASADTIPAAMNKWKSGTAPTRYTSVATQSYDRNNLQTLVDYIDDTRYDSTAIAPLHSISTDPTQGILDCRAPNRGALGGDLTVATQPGAQRIPANFETATSAKTSSFYACVNSTTSSVLLYLRGNALARLIQDPSRRVANQNNLIYLPSSEVRIFGRGFFGNTDQ</sequence>
<dbReference type="PROSITE" id="PS00409">
    <property type="entry name" value="PROKAR_NTER_METHYL"/>
    <property type="match status" value="1"/>
</dbReference>
<gene>
    <name evidence="2" type="primary">hpsC</name>
    <name evidence="2" type="ORF">NC998_07000</name>
</gene>
<evidence type="ECO:0000313" key="2">
    <source>
        <dbReference type="EMBL" id="MEP0816840.1"/>
    </source>
</evidence>
<feature type="transmembrane region" description="Helical" evidence="1">
    <location>
        <begin position="25"/>
        <end position="49"/>
    </location>
</feature>
<dbReference type="NCBIfam" id="NF038304">
    <property type="entry name" value="EPS_HpsC"/>
    <property type="match status" value="1"/>
</dbReference>
<dbReference type="Gene3D" id="3.30.700.10">
    <property type="entry name" value="Glycoprotein, Type 4 Pilin"/>
    <property type="match status" value="1"/>
</dbReference>